<dbReference type="InterPro" id="IPR002937">
    <property type="entry name" value="Amino_oxidase"/>
</dbReference>
<evidence type="ECO:0000259" key="1">
    <source>
        <dbReference type="Pfam" id="PF01593"/>
    </source>
</evidence>
<feature type="domain" description="Amine oxidase" evidence="1">
    <location>
        <begin position="18"/>
        <end position="432"/>
    </location>
</feature>
<accession>A0ABY5DSN9</accession>
<reference evidence="2 3" key="1">
    <citation type="submission" date="2022-06" db="EMBL/GenBank/DDBJ databases">
        <title>Paraconexibacter antarcticus.</title>
        <authorList>
            <person name="Kim C.S."/>
        </authorList>
    </citation>
    <scope>NUCLEOTIDE SEQUENCE [LARGE SCALE GENOMIC DNA]</scope>
    <source>
        <strain evidence="2 3">02-257</strain>
    </source>
</reference>
<dbReference type="EMBL" id="CP098502">
    <property type="protein sequence ID" value="UTI63747.1"/>
    <property type="molecule type" value="Genomic_DNA"/>
</dbReference>
<proteinExistence type="predicted"/>
<dbReference type="PANTHER" id="PTHR43734">
    <property type="entry name" value="PHYTOENE DESATURASE"/>
    <property type="match status" value="1"/>
</dbReference>
<dbReference type="Proteomes" id="UP001056035">
    <property type="component" value="Chromosome"/>
</dbReference>
<dbReference type="Pfam" id="PF01593">
    <property type="entry name" value="Amino_oxidase"/>
    <property type="match status" value="1"/>
</dbReference>
<keyword evidence="3" id="KW-1185">Reference proteome</keyword>
<sequence>MSTTDTKHVDVLVVGAGMGGICAAARLQHAGVSTLLVEREDRVGGRASTFDVDGFKVNTGAVAIENGGDMEQTFADLDATLDLRYPQPANVFRIKGRTVNPAKGGWAFLLDQITKKGAKVLAGLGSARKGEMPEEQLTLEDWIGGATPNETVHRLFRNLSAAIFAVNADEIPAKAFLTYFMQKGAFRNFGFHPDGTIGVCQAIADVVTRDGGEVWLSSPVTRLHVADGRVTGATIEREGVTTEVTCGAVISNAGPVATIALCGGADVLGAEYVDRIAAASKPSANIIIHVASREPLLDTPGLIVFSATDRICNAGNMTATCPELAPEGWHLTVVYAVPRPAIGEFDSEEELRLSLEELEEELPGMKDPETRVIDARVMRDGWPAQRAASGYELPRETPLDNLFNVGDGVREYGDGGTQSCATTARLVVEELLATRSGAAS</sequence>
<dbReference type="Gene3D" id="3.50.50.60">
    <property type="entry name" value="FAD/NAD(P)-binding domain"/>
    <property type="match status" value="1"/>
</dbReference>
<dbReference type="Gene3D" id="3.90.660.50">
    <property type="match status" value="1"/>
</dbReference>
<protein>
    <submittedName>
        <fullName evidence="2">FAD-dependent oxidoreductase</fullName>
    </submittedName>
</protein>
<name>A0ABY5DSN9_9ACTN</name>
<dbReference type="RefSeq" id="WP_254570469.1">
    <property type="nucleotide sequence ID" value="NZ_CP098502.1"/>
</dbReference>
<dbReference type="SUPFAM" id="SSF51905">
    <property type="entry name" value="FAD/NAD(P)-binding domain"/>
    <property type="match status" value="1"/>
</dbReference>
<dbReference type="InterPro" id="IPR036188">
    <property type="entry name" value="FAD/NAD-bd_sf"/>
</dbReference>
<gene>
    <name evidence="2" type="ORF">NBH00_20680</name>
</gene>
<evidence type="ECO:0000313" key="2">
    <source>
        <dbReference type="EMBL" id="UTI63747.1"/>
    </source>
</evidence>
<evidence type="ECO:0000313" key="3">
    <source>
        <dbReference type="Proteomes" id="UP001056035"/>
    </source>
</evidence>
<organism evidence="2 3">
    <name type="scientific">Paraconexibacter antarcticus</name>
    <dbReference type="NCBI Taxonomy" id="2949664"/>
    <lineage>
        <taxon>Bacteria</taxon>
        <taxon>Bacillati</taxon>
        <taxon>Actinomycetota</taxon>
        <taxon>Thermoleophilia</taxon>
        <taxon>Solirubrobacterales</taxon>
        <taxon>Paraconexibacteraceae</taxon>
        <taxon>Paraconexibacter</taxon>
    </lineage>
</organism>
<dbReference type="PANTHER" id="PTHR43734:SF1">
    <property type="entry name" value="PHYTOENE DESATURASE"/>
    <property type="match status" value="1"/>
</dbReference>